<feature type="transmembrane region" description="Helical" evidence="1">
    <location>
        <begin position="157"/>
        <end position="183"/>
    </location>
</feature>
<dbReference type="InterPro" id="IPR025424">
    <property type="entry name" value="YrhK_domain"/>
</dbReference>
<dbReference type="PANTHER" id="PTHR34967">
    <property type="entry name" value="OS02G0257200 PROTEIN"/>
    <property type="match status" value="1"/>
</dbReference>
<feature type="transmembrane region" description="Helical" evidence="1">
    <location>
        <begin position="93"/>
        <end position="119"/>
    </location>
</feature>
<feature type="domain" description="YrhK" evidence="2">
    <location>
        <begin position="94"/>
        <end position="146"/>
    </location>
</feature>
<evidence type="ECO:0000313" key="3">
    <source>
        <dbReference type="EMBL" id="MFC3292176.1"/>
    </source>
</evidence>
<organism evidence="3 4">
    <name type="scientific">Modicisalibacter luteus</name>
    <dbReference type="NCBI Taxonomy" id="453962"/>
    <lineage>
        <taxon>Bacteria</taxon>
        <taxon>Pseudomonadati</taxon>
        <taxon>Pseudomonadota</taxon>
        <taxon>Gammaproteobacteria</taxon>
        <taxon>Oceanospirillales</taxon>
        <taxon>Halomonadaceae</taxon>
        <taxon>Modicisalibacter</taxon>
    </lineage>
</organism>
<reference evidence="4" key="1">
    <citation type="journal article" date="2019" name="Int. J. Syst. Evol. Microbiol.">
        <title>The Global Catalogue of Microorganisms (GCM) 10K type strain sequencing project: providing services to taxonomists for standard genome sequencing and annotation.</title>
        <authorList>
            <consortium name="The Broad Institute Genomics Platform"/>
            <consortium name="The Broad Institute Genome Sequencing Center for Infectious Disease"/>
            <person name="Wu L."/>
            <person name="Ma J."/>
        </authorList>
    </citation>
    <scope>NUCLEOTIDE SEQUENCE [LARGE SCALE GENOMIC DNA]</scope>
    <source>
        <strain evidence="4">KCTC 12847</strain>
    </source>
</reference>
<feature type="transmembrane region" description="Helical" evidence="1">
    <location>
        <begin position="52"/>
        <end position="72"/>
    </location>
</feature>
<keyword evidence="4" id="KW-1185">Reference proteome</keyword>
<comment type="caution">
    <text evidence="3">The sequence shown here is derived from an EMBL/GenBank/DDBJ whole genome shotgun (WGS) entry which is preliminary data.</text>
</comment>
<evidence type="ECO:0000313" key="4">
    <source>
        <dbReference type="Proteomes" id="UP001595640"/>
    </source>
</evidence>
<proteinExistence type="predicted"/>
<dbReference type="Pfam" id="PF14145">
    <property type="entry name" value="YrhK"/>
    <property type="match status" value="2"/>
</dbReference>
<evidence type="ECO:0000259" key="2">
    <source>
        <dbReference type="Pfam" id="PF14145"/>
    </source>
</evidence>
<dbReference type="EMBL" id="JBHRUH010000015">
    <property type="protein sequence ID" value="MFC3292176.1"/>
    <property type="molecule type" value="Genomic_DNA"/>
</dbReference>
<feature type="transmembrane region" description="Helical" evidence="1">
    <location>
        <begin position="195"/>
        <end position="218"/>
    </location>
</feature>
<feature type="transmembrane region" description="Helical" evidence="1">
    <location>
        <begin position="125"/>
        <end position="145"/>
    </location>
</feature>
<keyword evidence="1" id="KW-0472">Membrane</keyword>
<dbReference type="PANTHER" id="PTHR34967:SF1">
    <property type="entry name" value="OS02G0257200 PROTEIN"/>
    <property type="match status" value="1"/>
</dbReference>
<dbReference type="Proteomes" id="UP001595640">
    <property type="component" value="Unassembled WGS sequence"/>
</dbReference>
<feature type="domain" description="YrhK" evidence="2">
    <location>
        <begin position="23"/>
        <end position="78"/>
    </location>
</feature>
<keyword evidence="1" id="KW-0812">Transmembrane</keyword>
<accession>A0ABV7LZW2</accession>
<gene>
    <name evidence="3" type="ORF">ACFOEI_08840</name>
</gene>
<name>A0ABV7LZW2_9GAMM</name>
<feature type="transmembrane region" description="Helical" evidence="1">
    <location>
        <begin position="21"/>
        <end position="46"/>
    </location>
</feature>
<dbReference type="RefSeq" id="WP_026300548.1">
    <property type="nucleotide sequence ID" value="NZ_BMXD01000002.1"/>
</dbReference>
<keyword evidence="1" id="KW-1133">Transmembrane helix</keyword>
<protein>
    <submittedName>
        <fullName evidence="3">YrhK family protein</fullName>
    </submittedName>
</protein>
<sequence>MPHQITNRRRSYRQPPERERFLWEGLNASAYVVGAATFVVGSVFFLPALEKYSTAGAGLFIAGSLIYLAVTAHDLTETINHYRHHASHGKKTALEFITSTGYVIACLLFLVGSIFFLPRLGAERWGAWCFIVGSALFTGGAILNVTQITQAGSLITLQLLNAVAVSFVIGSILFLVASIPYLWATHQAQLAHALYTYLASQFIFASVLFLLGGLANFYRAYRTHQDHKQKSPDRSRG</sequence>
<evidence type="ECO:0000256" key="1">
    <source>
        <dbReference type="SAM" id="Phobius"/>
    </source>
</evidence>